<keyword evidence="1" id="KW-0238">DNA-binding</keyword>
<name>A0A8I0DN15_9CLOT</name>
<accession>A0A8I0DN15</accession>
<protein>
    <submittedName>
        <fullName evidence="1">Single-stranded DNA-binding protein</fullName>
    </submittedName>
</protein>
<evidence type="ECO:0000313" key="1">
    <source>
        <dbReference type="EMBL" id="MBC5638982.1"/>
    </source>
</evidence>
<dbReference type="GO" id="GO:0003677">
    <property type="term" value="F:DNA binding"/>
    <property type="evidence" value="ECO:0007669"/>
    <property type="project" value="UniProtKB-KW"/>
</dbReference>
<comment type="caution">
    <text evidence="1">The sequence shown here is derived from an EMBL/GenBank/DDBJ whole genome shotgun (WGS) entry which is preliminary data.</text>
</comment>
<dbReference type="Proteomes" id="UP000662088">
    <property type="component" value="Unassembled WGS sequence"/>
</dbReference>
<dbReference type="EMBL" id="JACOOQ010000001">
    <property type="protein sequence ID" value="MBC5638982.1"/>
    <property type="molecule type" value="Genomic_DNA"/>
</dbReference>
<dbReference type="Pfam" id="PF07205">
    <property type="entry name" value="DUF1413"/>
    <property type="match status" value="1"/>
</dbReference>
<organism evidence="1 2">
    <name type="scientific">Clostridium lentum</name>
    <dbReference type="NCBI Taxonomy" id="2763037"/>
    <lineage>
        <taxon>Bacteria</taxon>
        <taxon>Bacillati</taxon>
        <taxon>Bacillota</taxon>
        <taxon>Clostridia</taxon>
        <taxon>Eubacteriales</taxon>
        <taxon>Clostridiaceae</taxon>
        <taxon>Clostridium</taxon>
    </lineage>
</organism>
<reference evidence="1" key="1">
    <citation type="submission" date="2020-08" db="EMBL/GenBank/DDBJ databases">
        <title>Genome public.</title>
        <authorList>
            <person name="Liu C."/>
            <person name="Sun Q."/>
        </authorList>
    </citation>
    <scope>NUCLEOTIDE SEQUENCE</scope>
    <source>
        <strain evidence="1">NSJ-42</strain>
    </source>
</reference>
<dbReference type="InterPro" id="IPR010813">
    <property type="entry name" value="DUF1413"/>
</dbReference>
<sequence length="76" mass="8892">MNEYLEQAISEVNNLNEGEEFLVRDLFKGYTWNRMTVGTKLSLDKLFLNEVNTNKNLKISVLGKNSFHQPIFKKLK</sequence>
<proteinExistence type="predicted"/>
<keyword evidence="2" id="KW-1185">Reference proteome</keyword>
<dbReference type="AlphaFoldDB" id="A0A8I0DN15"/>
<evidence type="ECO:0000313" key="2">
    <source>
        <dbReference type="Proteomes" id="UP000662088"/>
    </source>
</evidence>
<gene>
    <name evidence="1" type="ORF">H8R92_00775</name>
</gene>
<dbReference type="RefSeq" id="WP_022212169.1">
    <property type="nucleotide sequence ID" value="NZ_JACOOQ010000001.1"/>
</dbReference>